<dbReference type="SUPFAM" id="SSF55486">
    <property type="entry name" value="Metalloproteases ('zincins'), catalytic domain"/>
    <property type="match status" value="1"/>
</dbReference>
<dbReference type="EMBL" id="CAXLJM020000034">
    <property type="protein sequence ID" value="CAL8102816.1"/>
    <property type="molecule type" value="Genomic_DNA"/>
</dbReference>
<comment type="caution">
    <text evidence="8">The sequence shown here is derived from an EMBL/GenBank/DDBJ whole genome shotgun (WGS) entry which is preliminary data.</text>
</comment>
<comment type="caution">
    <text evidence="5">Lacks conserved residue(s) required for the propagation of feature annotation.</text>
</comment>
<dbReference type="PROSITE" id="PS52011">
    <property type="entry name" value="PEPTIDASE_M2"/>
    <property type="match status" value="1"/>
</dbReference>
<dbReference type="PANTHER" id="PTHR10514:SF27">
    <property type="entry name" value="ANGIOTENSIN-CONVERTING ENZYME"/>
    <property type="match status" value="1"/>
</dbReference>
<feature type="disulfide bond" evidence="5">
    <location>
        <begin position="595"/>
        <end position="613"/>
    </location>
</feature>
<feature type="disulfide bond" evidence="5">
    <location>
        <begin position="409"/>
        <end position="427"/>
    </location>
</feature>
<evidence type="ECO:0000313" key="8">
    <source>
        <dbReference type="EMBL" id="CAL8102816.1"/>
    </source>
</evidence>
<accession>A0ABP1QGW5</accession>
<dbReference type="EC" id="3.4.-.-" evidence="6"/>
<comment type="similarity">
    <text evidence="1 5 6">Belongs to the peptidase M2 family.</text>
</comment>
<dbReference type="PRINTS" id="PR00791">
    <property type="entry name" value="PEPDIPTASEA"/>
</dbReference>
<comment type="cofactor">
    <cofactor evidence="6">
        <name>Zn(2+)</name>
        <dbReference type="ChEBI" id="CHEBI:29105"/>
    </cofactor>
    <text evidence="6">Binds 1 zinc ion per subunit.</text>
</comment>
<keyword evidence="6" id="KW-0645">Protease</keyword>
<evidence type="ECO:0000256" key="7">
    <source>
        <dbReference type="SAM" id="SignalP"/>
    </source>
</evidence>
<dbReference type="Proteomes" id="UP001642540">
    <property type="component" value="Unassembled WGS sequence"/>
</dbReference>
<sequence length="695" mass="81979">MAPNNNLFLFLNIVILSLFSENGIICAELDSEYHIDYYLEPYIHPKTKKLTILDKSYPTPLKPSQVKPYRTLGNHYNISINFSLTETDALKFLNEVDPKDRNLCTMQATANWDFSTDMSEETSKKMSEAQSKARELYTEQWKQQAVYPWETYKNQTIRRIFKKLGESAHKYALSVETQQEFESILEKMSELYSSTTVCPYKKQEIESNKSNDECTLSLTTDIIPILAKTKDYKEGQYYWTAWHDAVKGIGEYYPSYVEIINEQARLNGFKNGMDHTLDLYETNFLHLKVHELLGRIYPLYEQLHAYVRRKLREFYKENNDEISKDGPIPVHVLGDMYAQRWHEIYDILVPYPELPIIDIEDEMQKLEYTPKKMYEDADDFFQSIGFPPLRKEFWELSILEKVPGKRMRCHASAWEFCDRKTFRILMCTQIKMFDYVTVHHEVGHIQHFREYANRHAMLGEGANQGFDEAIGDTIAFSVKSPSHLEKRGLLKNFTDDEPNRVNNLMLHALSFVTDLPWMMALEQWRWDVWTGQVTPRDYNCHWWKLRQHFQGVKPSTSRKPTDFDPATKFHIPNDKQYINYFVARILTYQFHEALCITAKKYDPEDPSKPLYNCNIYGSKEAGKQFSDMLRIGSSVPWQDALEIVTGTRDLDAEPLLNYYKPLYDWLIKENRKHDENIGWKNHDESAHQSFCYQES</sequence>
<dbReference type="CDD" id="cd06461">
    <property type="entry name" value="M2_ACE"/>
    <property type="match status" value="1"/>
</dbReference>
<keyword evidence="2 7" id="KW-0732">Signal</keyword>
<gene>
    <name evidence="8" type="ORF">ODALV1_LOCUS11259</name>
</gene>
<protein>
    <recommendedName>
        <fullName evidence="6">Angiotensin-converting enzyme</fullName>
        <ecNumber evidence="6">3.4.-.-</ecNumber>
    </recommendedName>
</protein>
<evidence type="ECO:0000256" key="4">
    <source>
        <dbReference type="ARBA" id="ARBA00023180"/>
    </source>
</evidence>
<organism evidence="8 9">
    <name type="scientific">Orchesella dallaii</name>
    <dbReference type="NCBI Taxonomy" id="48710"/>
    <lineage>
        <taxon>Eukaryota</taxon>
        <taxon>Metazoa</taxon>
        <taxon>Ecdysozoa</taxon>
        <taxon>Arthropoda</taxon>
        <taxon>Hexapoda</taxon>
        <taxon>Collembola</taxon>
        <taxon>Entomobryomorpha</taxon>
        <taxon>Entomobryoidea</taxon>
        <taxon>Orchesellidae</taxon>
        <taxon>Orchesellinae</taxon>
        <taxon>Orchesella</taxon>
    </lineage>
</organism>
<keyword evidence="4 6" id="KW-0325">Glycoprotein</keyword>
<keyword evidence="6" id="KW-0479">Metal-binding</keyword>
<keyword evidence="6" id="KW-0378">Hydrolase</keyword>
<dbReference type="Gene3D" id="1.10.1370.30">
    <property type="match status" value="1"/>
</dbReference>
<keyword evidence="6" id="KW-0482">Metalloprotease</keyword>
<evidence type="ECO:0000313" key="9">
    <source>
        <dbReference type="Proteomes" id="UP001642540"/>
    </source>
</evidence>
<feature type="signal peptide" evidence="7">
    <location>
        <begin position="1"/>
        <end position="27"/>
    </location>
</feature>
<keyword evidence="3 5" id="KW-1015">Disulfide bond</keyword>
<evidence type="ECO:0000256" key="1">
    <source>
        <dbReference type="ARBA" id="ARBA00008139"/>
    </source>
</evidence>
<evidence type="ECO:0000256" key="6">
    <source>
        <dbReference type="RuleBase" id="RU361144"/>
    </source>
</evidence>
<name>A0ABP1QGW5_9HEXA</name>
<evidence type="ECO:0000256" key="5">
    <source>
        <dbReference type="PROSITE-ProRule" id="PRU01355"/>
    </source>
</evidence>
<proteinExistence type="inferred from homology"/>
<feature type="chain" id="PRO_5046846714" description="Angiotensin-converting enzyme" evidence="7">
    <location>
        <begin position="28"/>
        <end position="695"/>
    </location>
</feature>
<dbReference type="InterPro" id="IPR001548">
    <property type="entry name" value="Peptidase_M2"/>
</dbReference>
<evidence type="ECO:0000256" key="2">
    <source>
        <dbReference type="ARBA" id="ARBA00022729"/>
    </source>
</evidence>
<keyword evidence="9" id="KW-1185">Reference proteome</keyword>
<evidence type="ECO:0000256" key="3">
    <source>
        <dbReference type="ARBA" id="ARBA00023157"/>
    </source>
</evidence>
<keyword evidence="6" id="KW-0121">Carboxypeptidase</keyword>
<dbReference type="PANTHER" id="PTHR10514">
    <property type="entry name" value="ANGIOTENSIN-CONVERTING ENZYME"/>
    <property type="match status" value="1"/>
</dbReference>
<keyword evidence="6" id="KW-0862">Zinc</keyword>
<reference evidence="8 9" key="1">
    <citation type="submission" date="2024-08" db="EMBL/GenBank/DDBJ databases">
        <authorList>
            <person name="Cucini C."/>
            <person name="Frati F."/>
        </authorList>
    </citation>
    <scope>NUCLEOTIDE SEQUENCE [LARGE SCALE GENOMIC DNA]</scope>
</reference>
<dbReference type="Pfam" id="PF01401">
    <property type="entry name" value="Peptidase_M2"/>
    <property type="match status" value="1"/>
</dbReference>